<dbReference type="InterPro" id="IPR036461">
    <property type="entry name" value="Urease_betasu_sf"/>
</dbReference>
<dbReference type="Proteomes" id="UP000032360">
    <property type="component" value="Unassembled WGS sequence"/>
</dbReference>
<gene>
    <name evidence="3" type="primary">ureB</name>
    <name evidence="3" type="ORF">AXFE_22720</name>
</gene>
<keyword evidence="1 3" id="KW-0378">Hydrolase</keyword>
<proteinExistence type="predicted"/>
<sequence length="101" mass="11421">MIPGEFFLTEEDILINSDSQIVEIEVFNSGDRPIQVGSHFHFYESNHALLFDRSLAFHTRLDLASGTAMRFEPGQHRNVNLVHFSGSLTTPESTSAPEMKR</sequence>
<dbReference type="CDD" id="cd00407">
    <property type="entry name" value="Urease_beta"/>
    <property type="match status" value="1"/>
</dbReference>
<dbReference type="GO" id="GO:0043419">
    <property type="term" value="P:urea catabolic process"/>
    <property type="evidence" value="ECO:0007669"/>
    <property type="project" value="InterPro"/>
</dbReference>
<organism evidence="3 4">
    <name type="scientific">Acidithrix ferrooxidans</name>
    <dbReference type="NCBI Taxonomy" id="1280514"/>
    <lineage>
        <taxon>Bacteria</taxon>
        <taxon>Bacillati</taxon>
        <taxon>Actinomycetota</taxon>
        <taxon>Acidimicrobiia</taxon>
        <taxon>Acidimicrobiales</taxon>
        <taxon>Acidimicrobiaceae</taxon>
        <taxon>Acidithrix</taxon>
    </lineage>
</organism>
<evidence type="ECO:0000313" key="3">
    <source>
        <dbReference type="EMBL" id="KJF16851.1"/>
    </source>
</evidence>
<dbReference type="InterPro" id="IPR002019">
    <property type="entry name" value="Urease_beta-like"/>
</dbReference>
<dbReference type="RefSeq" id="WP_052605892.1">
    <property type="nucleotide sequence ID" value="NZ_JXYS01000072.1"/>
</dbReference>
<dbReference type="EMBL" id="JXYS01000072">
    <property type="protein sequence ID" value="KJF16851.1"/>
    <property type="molecule type" value="Genomic_DNA"/>
</dbReference>
<dbReference type="EC" id="3.5.1.5" evidence="3"/>
<dbReference type="PANTHER" id="PTHR33569">
    <property type="entry name" value="UREASE"/>
    <property type="match status" value="1"/>
</dbReference>
<dbReference type="NCBIfam" id="TIGR00192">
    <property type="entry name" value="urease_beta"/>
    <property type="match status" value="1"/>
</dbReference>
<dbReference type="AlphaFoldDB" id="A0A0D8HIH4"/>
<evidence type="ECO:0000313" key="4">
    <source>
        <dbReference type="Proteomes" id="UP000032360"/>
    </source>
</evidence>
<dbReference type="PANTHER" id="PTHR33569:SF1">
    <property type="entry name" value="UREASE"/>
    <property type="match status" value="1"/>
</dbReference>
<comment type="catalytic activity">
    <reaction evidence="2">
        <text>urea + 2 H2O + H(+) = hydrogencarbonate + 2 NH4(+)</text>
        <dbReference type="Rhea" id="RHEA:20557"/>
        <dbReference type="ChEBI" id="CHEBI:15377"/>
        <dbReference type="ChEBI" id="CHEBI:15378"/>
        <dbReference type="ChEBI" id="CHEBI:16199"/>
        <dbReference type="ChEBI" id="CHEBI:17544"/>
        <dbReference type="ChEBI" id="CHEBI:28938"/>
        <dbReference type="EC" id="3.5.1.5"/>
    </reaction>
</comment>
<protein>
    <submittedName>
        <fullName evidence="3">Urease subunit beta</fullName>
        <ecNumber evidence="3">3.5.1.5</ecNumber>
    </submittedName>
</protein>
<dbReference type="GO" id="GO:0035550">
    <property type="term" value="C:urease complex"/>
    <property type="evidence" value="ECO:0007669"/>
    <property type="project" value="InterPro"/>
</dbReference>
<comment type="caution">
    <text evidence="3">The sequence shown here is derived from an EMBL/GenBank/DDBJ whole genome shotgun (WGS) entry which is preliminary data.</text>
</comment>
<evidence type="ECO:0000256" key="1">
    <source>
        <dbReference type="ARBA" id="ARBA00022801"/>
    </source>
</evidence>
<evidence type="ECO:0000256" key="2">
    <source>
        <dbReference type="ARBA" id="ARBA00047778"/>
    </source>
</evidence>
<dbReference type="InterPro" id="IPR050069">
    <property type="entry name" value="Urease_subunit"/>
</dbReference>
<dbReference type="SUPFAM" id="SSF51278">
    <property type="entry name" value="Urease, beta-subunit"/>
    <property type="match status" value="1"/>
</dbReference>
<keyword evidence="4" id="KW-1185">Reference proteome</keyword>
<dbReference type="Pfam" id="PF00699">
    <property type="entry name" value="Urease_beta"/>
    <property type="match status" value="1"/>
</dbReference>
<name>A0A0D8HIH4_9ACTN</name>
<accession>A0A0D8HIH4</accession>
<reference evidence="3 4" key="1">
    <citation type="submission" date="2015-01" db="EMBL/GenBank/DDBJ databases">
        <title>Draft genome of the acidophilic iron oxidizer Acidithrix ferrooxidans strain Py-F3.</title>
        <authorList>
            <person name="Poehlein A."/>
            <person name="Eisen S."/>
            <person name="Schloemann M."/>
            <person name="Johnson B.D."/>
            <person name="Daniel R."/>
            <person name="Muehling M."/>
        </authorList>
    </citation>
    <scope>NUCLEOTIDE SEQUENCE [LARGE SCALE GENOMIC DNA]</scope>
    <source>
        <strain evidence="3 4">Py-F3</strain>
    </source>
</reference>
<dbReference type="GO" id="GO:0009039">
    <property type="term" value="F:urease activity"/>
    <property type="evidence" value="ECO:0007669"/>
    <property type="project" value="UniProtKB-EC"/>
</dbReference>
<dbReference type="STRING" id="1280514.AXFE_22720"/>
<dbReference type="OrthoDB" id="9797217at2"/>
<dbReference type="Gene3D" id="2.10.150.10">
    <property type="entry name" value="Urease, beta subunit"/>
    <property type="match status" value="1"/>
</dbReference>
<dbReference type="PATRIC" id="fig|1280514.3.peg.2985"/>